<name>A0A2I3CIR5_VIBAX</name>
<gene>
    <name evidence="1" type="ORF">N646_3103</name>
</gene>
<evidence type="ECO:0000313" key="1">
    <source>
        <dbReference type="EMBL" id="AGV18913.1"/>
    </source>
</evidence>
<dbReference type="Proteomes" id="UP000016714">
    <property type="component" value="Chromosome 2"/>
</dbReference>
<organism evidence="1 2">
    <name type="scientific">Vibrio alginolyticus (strain ATCC 17749 / DSM 2171 / NBRC 15630 / NCIMB 1903 / NCTC 12160 / XII-53)</name>
    <dbReference type="NCBI Taxonomy" id="1219076"/>
    <lineage>
        <taxon>Bacteria</taxon>
        <taxon>Pseudomonadati</taxon>
        <taxon>Pseudomonadota</taxon>
        <taxon>Gammaproteobacteria</taxon>
        <taxon>Vibrionales</taxon>
        <taxon>Vibrionaceae</taxon>
        <taxon>Vibrio</taxon>
    </lineage>
</organism>
<accession>A0A2I3CIR5</accession>
<proteinExistence type="predicted"/>
<dbReference type="KEGG" id="vag:N646_3103"/>
<reference evidence="1 2" key="1">
    <citation type="journal article" date="2015" name="Genome Announc.">
        <title>Complete genome sequence of Vibrio alginolyticus ATCC 17749.</title>
        <authorList>
            <person name="Liu X.F."/>
            <person name="Cao Y."/>
            <person name="Zhang H.L."/>
            <person name="Chen Y.J."/>
            <person name="Hu C.J."/>
        </authorList>
    </citation>
    <scope>NUCLEOTIDE SEQUENCE [LARGE SCALE GENOMIC DNA]</scope>
    <source>
        <strain evidence="2">ATCC 17749 / DSM 2171 / NBRC 15630 / NCIMB 1903 / NCTC 12160 / XII-53</strain>
    </source>
</reference>
<dbReference type="AlphaFoldDB" id="A0A2I3CIR5"/>
<dbReference type="HOGENOM" id="CLU_3241136_0_0_6"/>
<dbReference type="EMBL" id="CP006719">
    <property type="protein sequence ID" value="AGV18913.1"/>
    <property type="molecule type" value="Genomic_DNA"/>
</dbReference>
<protein>
    <submittedName>
        <fullName evidence="1">Uncharacterized protein</fullName>
    </submittedName>
</protein>
<evidence type="ECO:0000313" key="2">
    <source>
        <dbReference type="Proteomes" id="UP000016714"/>
    </source>
</evidence>
<sequence>MKIIIICILNREPLSLCIESGTFLLLVNPVLKPNQHVEFLGMA</sequence>